<dbReference type="AlphaFoldDB" id="A0AAV2D3F6"/>
<reference evidence="2 3" key="1">
    <citation type="submission" date="2024-04" db="EMBL/GenBank/DDBJ databases">
        <authorList>
            <person name="Fracassetti M."/>
        </authorList>
    </citation>
    <scope>NUCLEOTIDE SEQUENCE [LARGE SCALE GENOMIC DNA]</scope>
</reference>
<name>A0AAV2D3F6_9ROSI</name>
<feature type="region of interest" description="Disordered" evidence="1">
    <location>
        <begin position="1"/>
        <end position="63"/>
    </location>
</feature>
<dbReference type="EMBL" id="OZ034815">
    <property type="protein sequence ID" value="CAL1365746.1"/>
    <property type="molecule type" value="Genomic_DNA"/>
</dbReference>
<feature type="region of interest" description="Disordered" evidence="1">
    <location>
        <begin position="217"/>
        <end position="240"/>
    </location>
</feature>
<feature type="compositionally biased region" description="Low complexity" evidence="1">
    <location>
        <begin position="42"/>
        <end position="52"/>
    </location>
</feature>
<dbReference type="PANTHER" id="PTHR36022:SF1">
    <property type="entry name" value="GPI-ANCHORED ADHESIN-LIKE PROTEIN"/>
    <property type="match status" value="1"/>
</dbReference>
<protein>
    <submittedName>
        <fullName evidence="2">Uncharacterized protein</fullName>
    </submittedName>
</protein>
<sequence>MKQPLFSSTSRSGIPRREGNSTSSNSSKMTTKKKKEGREEQGNSSGNSNNRNPFQDLSNGGSFVDVSSSMGTISSSSVSSIEAPRGCLRFFLNHSAASRSKPQVSNRNNRSNHHRPVNIKSIPCKTPNSAPSSRPSRRNSEKVKGIASAYLNKRQSGMNPKPNSRVSKLDTMGNPVSKLENSGSGDRGCSVEVWNSTPLRMIVAGSGLNVTMSRCKEGSSFNSNSGSSNTKTPPLHASVSPEIQQPCQSSAISTAATNRTTATTTPVCYGAGHLLSGVTDKRKCRPRGLLVVGEAKPVDKFDIDDDHDADDVIVDGNEINLSPSNSPVKASMHWLLSPVNKENECSSGNGGAQNTGGRMRRASSVTSSDMDISPLEEKITGCGVEDRSPFSMDLLCSVNLVQTPESDSGEKGKKNNHGWGFELDSVDQHWPVSSSFRFDLPTTAPHSVVDLSRFQNPLDIRESQLSTSTFDDMSHSEVRISWRDGLVSRIFEMDELDCCCKCLSDEEEDLEDEPHQTHKIDLDIEDIRTSNASIESSAEGQHHVLDGKAEDGLLLPAKVSCDLPAESMNISTDALFRSDDSDWTQCYKNQLFKV</sequence>
<feature type="region of interest" description="Disordered" evidence="1">
    <location>
        <begin position="97"/>
        <end position="188"/>
    </location>
</feature>
<evidence type="ECO:0000313" key="2">
    <source>
        <dbReference type="EMBL" id="CAL1365746.1"/>
    </source>
</evidence>
<gene>
    <name evidence="2" type="ORF">LTRI10_LOCUS10317</name>
</gene>
<accession>A0AAV2D3F6</accession>
<organism evidence="2 3">
    <name type="scientific">Linum trigynum</name>
    <dbReference type="NCBI Taxonomy" id="586398"/>
    <lineage>
        <taxon>Eukaryota</taxon>
        <taxon>Viridiplantae</taxon>
        <taxon>Streptophyta</taxon>
        <taxon>Embryophyta</taxon>
        <taxon>Tracheophyta</taxon>
        <taxon>Spermatophyta</taxon>
        <taxon>Magnoliopsida</taxon>
        <taxon>eudicotyledons</taxon>
        <taxon>Gunneridae</taxon>
        <taxon>Pentapetalae</taxon>
        <taxon>rosids</taxon>
        <taxon>fabids</taxon>
        <taxon>Malpighiales</taxon>
        <taxon>Linaceae</taxon>
        <taxon>Linum</taxon>
    </lineage>
</organism>
<evidence type="ECO:0000313" key="3">
    <source>
        <dbReference type="Proteomes" id="UP001497516"/>
    </source>
</evidence>
<dbReference type="Proteomes" id="UP001497516">
    <property type="component" value="Chromosome 2"/>
</dbReference>
<feature type="compositionally biased region" description="Low complexity" evidence="1">
    <location>
        <begin position="218"/>
        <end position="229"/>
    </location>
</feature>
<feature type="compositionally biased region" description="Polar residues" evidence="1">
    <location>
        <begin position="153"/>
        <end position="166"/>
    </location>
</feature>
<proteinExistence type="predicted"/>
<keyword evidence="3" id="KW-1185">Reference proteome</keyword>
<feature type="compositionally biased region" description="Low complexity" evidence="1">
    <location>
        <begin position="20"/>
        <end position="29"/>
    </location>
</feature>
<evidence type="ECO:0000256" key="1">
    <source>
        <dbReference type="SAM" id="MobiDB-lite"/>
    </source>
</evidence>
<dbReference type="PANTHER" id="PTHR36022">
    <property type="entry name" value="GPI-ANCHORED ADHESIN-LIKE PROTEIN"/>
    <property type="match status" value="1"/>
</dbReference>
<feature type="compositionally biased region" description="Polar residues" evidence="1">
    <location>
        <begin position="1"/>
        <end position="12"/>
    </location>
</feature>